<dbReference type="Pfam" id="PF07102">
    <property type="entry name" value="YbcO"/>
    <property type="match status" value="1"/>
</dbReference>
<dbReference type="RefSeq" id="WP_086959680.1">
    <property type="nucleotide sequence ID" value="NZ_FUKS01000013.1"/>
</dbReference>
<keyword evidence="2" id="KW-1185">Reference proteome</keyword>
<accession>A0A368LHG1</accession>
<evidence type="ECO:0000313" key="2">
    <source>
        <dbReference type="Proteomes" id="UP000252479"/>
    </source>
</evidence>
<dbReference type="EMBL" id="QPGL01000002">
    <property type="protein sequence ID" value="RCS70157.1"/>
    <property type="molecule type" value="Genomic_DNA"/>
</dbReference>
<dbReference type="Proteomes" id="UP000252479">
    <property type="component" value="Unassembled WGS sequence"/>
</dbReference>
<dbReference type="InterPro" id="IPR010774">
    <property type="entry name" value="YbcO"/>
</dbReference>
<name>A0A368LHG1_9VIBR</name>
<protein>
    <submittedName>
        <fullName evidence="1">DUF1364 family protein</fullName>
    </submittedName>
</protein>
<sequence>MTIRSKKARLLARGRDCTLRLIGYCNYNNETTVACHIGKNRGMGHKCGDNMIVYACSGCHDVLDSRVKRDYSPGELAIEKLRALEESQRIMHDNEVMVIV</sequence>
<dbReference type="Gene3D" id="3.30.50.20">
    <property type="entry name" value="prophage-derive protein ybcO"/>
    <property type="match status" value="1"/>
</dbReference>
<evidence type="ECO:0000313" key="1">
    <source>
        <dbReference type="EMBL" id="RCS70157.1"/>
    </source>
</evidence>
<comment type="caution">
    <text evidence="1">The sequence shown here is derived from an EMBL/GenBank/DDBJ whole genome shotgun (WGS) entry which is preliminary data.</text>
</comment>
<dbReference type="AlphaFoldDB" id="A0A368LHG1"/>
<proteinExistence type="predicted"/>
<dbReference type="GeneID" id="303189619"/>
<reference evidence="1 2" key="1">
    <citation type="journal article" date="2017" name="Elife">
        <title>Extensive horizontal gene transfer in cheese-associated bacteria.</title>
        <authorList>
            <person name="Bonham K.S."/>
            <person name="Wolfe B.E."/>
            <person name="Dutton R.J."/>
        </authorList>
    </citation>
    <scope>NUCLEOTIDE SEQUENCE [LARGE SCALE GENOMIC DNA]</scope>
    <source>
        <strain evidence="1 2">JB196</strain>
    </source>
</reference>
<gene>
    <name evidence="1" type="ORF">CIK83_11875</name>
</gene>
<organism evidence="1 2">
    <name type="scientific">Vibrio casei</name>
    <dbReference type="NCBI Taxonomy" id="673372"/>
    <lineage>
        <taxon>Bacteria</taxon>
        <taxon>Pseudomonadati</taxon>
        <taxon>Pseudomonadota</taxon>
        <taxon>Gammaproteobacteria</taxon>
        <taxon>Vibrionales</taxon>
        <taxon>Vibrionaceae</taxon>
        <taxon>Vibrio</taxon>
    </lineage>
</organism>